<reference evidence="1 2" key="1">
    <citation type="journal article" date="2016" name="DNA Res.">
        <title>The complete genome sequencing of Prevotella intermedia strain OMA14 and a subsequent fine-scale, intra-species genomic comparison reveal an unusual amplification of conjugative and mobile transposons and identify a novel Prevotella-lineage-specific repeat.</title>
        <authorList>
            <person name="Naito M."/>
            <person name="Ogura Y."/>
            <person name="Itoh T."/>
            <person name="Shoji M."/>
            <person name="Okamoto M."/>
            <person name="Hayashi T."/>
            <person name="Nakayama K."/>
        </authorList>
    </citation>
    <scope>NUCLEOTIDE SEQUENCE [LARGE SCALE GENOMIC DNA]</scope>
    <source>
        <strain evidence="1 2">OMA14</strain>
    </source>
</reference>
<name>A0A0T7APP7_PREIN</name>
<protein>
    <submittedName>
        <fullName evidence="1">Uncharacterized protein</fullName>
    </submittedName>
</protein>
<accession>A0A0T7APP7</accession>
<dbReference type="Proteomes" id="UP000217431">
    <property type="component" value="Chromosome II"/>
</dbReference>
<sequence>MQLPYFYQLFLCSFLASLAIDCMQ</sequence>
<gene>
    <name evidence="1" type="ORF">PIOMA14_II_0575</name>
</gene>
<evidence type="ECO:0000313" key="1">
    <source>
        <dbReference type="EMBL" id="BAU19079.1"/>
    </source>
</evidence>
<evidence type="ECO:0000313" key="2">
    <source>
        <dbReference type="Proteomes" id="UP000217431"/>
    </source>
</evidence>
<proteinExistence type="predicted"/>
<dbReference type="AlphaFoldDB" id="A0A0T7APP7"/>
<organism evidence="1 2">
    <name type="scientific">Prevotella intermedia</name>
    <dbReference type="NCBI Taxonomy" id="28131"/>
    <lineage>
        <taxon>Bacteria</taxon>
        <taxon>Pseudomonadati</taxon>
        <taxon>Bacteroidota</taxon>
        <taxon>Bacteroidia</taxon>
        <taxon>Bacteroidales</taxon>
        <taxon>Prevotellaceae</taxon>
        <taxon>Prevotella</taxon>
    </lineage>
</organism>
<dbReference type="EMBL" id="AP014598">
    <property type="protein sequence ID" value="BAU19079.1"/>
    <property type="molecule type" value="Genomic_DNA"/>
</dbReference>